<dbReference type="OrthoDB" id="9819074at2"/>
<protein>
    <recommendedName>
        <fullName evidence="4">Outer membrane protein beta-barrel domain-containing protein</fullName>
    </recommendedName>
</protein>
<dbReference type="EMBL" id="CP001843">
    <property type="protein sequence ID" value="AEF86316.1"/>
    <property type="molecule type" value="Genomic_DNA"/>
</dbReference>
<sequence length="327" mass="35866">MKKIICACILFLSSVLAFSQTRIGAAVFVDVSKGTPEELRFFDRNLRMEVIAAGYTVTDNILSADYALTCSINNAASRPGQVLELTLFDVEGETDIVSTDLAFAVKEDTYETLQPVLRSMFASAPLKEVSTELQIVEVEKRSKTLSEPPDAWKSRWVFLNIRAGISSRYYMATADSFPSTSIITFDVGLEPEIHVLNFLALQLGLDIALDRAEYQRSLANPTPIVYSTSVLSIPLMVKYIFNPTDRFTLGPYVGGYGTIPLLGASMPPPLGILAGVDFGVKTGVGVLLFDLRYSMDMGPTNVPDAKLSYNRSFITLSAGYRIGLIKH</sequence>
<feature type="chain" id="PRO_5003335264" description="Outer membrane protein beta-barrel domain-containing protein" evidence="1">
    <location>
        <begin position="20"/>
        <end position="327"/>
    </location>
</feature>
<evidence type="ECO:0000313" key="3">
    <source>
        <dbReference type="Proteomes" id="UP000009223"/>
    </source>
</evidence>
<dbReference type="HOGENOM" id="CLU_764918_0_0_12"/>
<proteinExistence type="predicted"/>
<dbReference type="Proteomes" id="UP000009223">
    <property type="component" value="Chromosome"/>
</dbReference>
<accession>F5YJM1</accession>
<dbReference type="AlphaFoldDB" id="F5YJM1"/>
<evidence type="ECO:0008006" key="4">
    <source>
        <dbReference type="Google" id="ProtNLM"/>
    </source>
</evidence>
<reference evidence="3" key="1">
    <citation type="submission" date="2009-12" db="EMBL/GenBank/DDBJ databases">
        <title>Complete sequence of Treponema primitia strain ZAS-2.</title>
        <authorList>
            <person name="Tetu S.G."/>
            <person name="Matson E."/>
            <person name="Ren Q."/>
            <person name="Seshadri R."/>
            <person name="Elbourne L."/>
            <person name="Hassan K.A."/>
            <person name="Durkin A."/>
            <person name="Radune D."/>
            <person name="Mohamoud Y."/>
            <person name="Shay R."/>
            <person name="Jin S."/>
            <person name="Zhang X."/>
            <person name="Lucey K."/>
            <person name="Ballor N.R."/>
            <person name="Ottesen E."/>
            <person name="Rosenthal R."/>
            <person name="Allen A."/>
            <person name="Leadbetter J.R."/>
            <person name="Paulsen I.T."/>
        </authorList>
    </citation>
    <scope>NUCLEOTIDE SEQUENCE [LARGE SCALE GENOMIC DNA]</scope>
    <source>
        <strain evidence="3">ATCC BAA-887 / DSM 12427 / ZAS-2</strain>
    </source>
</reference>
<dbReference type="RefSeq" id="WP_015706889.1">
    <property type="nucleotide sequence ID" value="NC_015578.1"/>
</dbReference>
<evidence type="ECO:0000256" key="1">
    <source>
        <dbReference type="SAM" id="SignalP"/>
    </source>
</evidence>
<reference evidence="2 3" key="2">
    <citation type="journal article" date="2011" name="ISME J.">
        <title>RNA-seq reveals cooperative metabolic interactions between two termite-gut spirochete species in co-culture.</title>
        <authorList>
            <person name="Rosenthal A.Z."/>
            <person name="Matson E.G."/>
            <person name="Eldar A."/>
            <person name="Leadbetter J.R."/>
        </authorList>
    </citation>
    <scope>NUCLEOTIDE SEQUENCE [LARGE SCALE GENOMIC DNA]</scope>
    <source>
        <strain evidence="3">ATCC BAA-887 / DSM 12427 / ZAS-2</strain>
    </source>
</reference>
<feature type="signal peptide" evidence="1">
    <location>
        <begin position="1"/>
        <end position="19"/>
    </location>
</feature>
<organism evidence="2 3">
    <name type="scientific">Treponema primitia (strain ATCC BAA-887 / DSM 12427 / ZAS-2)</name>
    <dbReference type="NCBI Taxonomy" id="545694"/>
    <lineage>
        <taxon>Bacteria</taxon>
        <taxon>Pseudomonadati</taxon>
        <taxon>Spirochaetota</taxon>
        <taxon>Spirochaetia</taxon>
        <taxon>Spirochaetales</taxon>
        <taxon>Treponemataceae</taxon>
        <taxon>Treponema</taxon>
    </lineage>
</organism>
<dbReference type="KEGG" id="tpi:TREPR_3391"/>
<evidence type="ECO:0000313" key="2">
    <source>
        <dbReference type="EMBL" id="AEF86316.1"/>
    </source>
</evidence>
<dbReference type="STRING" id="545694.TREPR_3391"/>
<name>F5YJM1_TREPZ</name>
<gene>
    <name evidence="2" type="ordered locus">TREPR_3391</name>
</gene>
<keyword evidence="1" id="KW-0732">Signal</keyword>
<keyword evidence="3" id="KW-1185">Reference proteome</keyword>